<dbReference type="Proteomes" id="UP000199559">
    <property type="component" value="Unassembled WGS sequence"/>
</dbReference>
<protein>
    <submittedName>
        <fullName evidence="3">Probable protein-translocating porin PorT</fullName>
    </submittedName>
</protein>
<evidence type="ECO:0000313" key="3">
    <source>
        <dbReference type="EMBL" id="SFI80943.1"/>
    </source>
</evidence>
<keyword evidence="1" id="KW-0732">Signal</keyword>
<feature type="signal peptide" evidence="1">
    <location>
        <begin position="1"/>
        <end position="21"/>
    </location>
</feature>
<proteinExistence type="predicted"/>
<dbReference type="InterPro" id="IPR025665">
    <property type="entry name" value="Beta-barrel_OMP_2"/>
</dbReference>
<accession>A0A1I3L845</accession>
<evidence type="ECO:0000313" key="4">
    <source>
        <dbReference type="Proteomes" id="UP000199559"/>
    </source>
</evidence>
<keyword evidence="4" id="KW-1185">Reference proteome</keyword>
<reference evidence="4" key="1">
    <citation type="submission" date="2016-10" db="EMBL/GenBank/DDBJ databases">
        <authorList>
            <person name="Varghese N."/>
            <person name="Submissions S."/>
        </authorList>
    </citation>
    <scope>NUCLEOTIDE SEQUENCE [LARGE SCALE GENOMIC DNA]</scope>
    <source>
        <strain evidence="4">DSM 28881</strain>
    </source>
</reference>
<name>A0A1I3L845_9FLAO</name>
<dbReference type="RefSeq" id="WP_090837861.1">
    <property type="nucleotide sequence ID" value="NZ_CANKYB010000004.1"/>
</dbReference>
<dbReference type="Pfam" id="PF13568">
    <property type="entry name" value="OMP_b-brl_2"/>
    <property type="match status" value="1"/>
</dbReference>
<feature type="domain" description="Outer membrane protein beta-barrel" evidence="2">
    <location>
        <begin position="21"/>
        <end position="211"/>
    </location>
</feature>
<evidence type="ECO:0000256" key="1">
    <source>
        <dbReference type="SAM" id="SignalP"/>
    </source>
</evidence>
<sequence>MNTRYTYLLLFTLLFTTVSQAQLFSKEKIKNLESVDKARISWGYYLGFNNLDFKFDYNSNIGDIQTERTTGFNVGLLGNLRINEYLDLRLEPGLVIAQRNLMYQENYFADFDDEVNDSDLLREVKSTYVYFPLLLKISTKRVNNFKPFVLAGVSTAINLSSNEKNPDDNSAGDFRMVKNMQFFEIGFGIDFYLDRFKFTPSIRGVFAMKDELIRDRDPNSPWTGNISQMQTRGVFINFTVQ</sequence>
<gene>
    <name evidence="3" type="ORF">SAMN05443431_102281</name>
</gene>
<evidence type="ECO:0000259" key="2">
    <source>
        <dbReference type="Pfam" id="PF13568"/>
    </source>
</evidence>
<dbReference type="STRING" id="1144750.SAMN05443431_102281"/>
<dbReference type="EMBL" id="FORM01000002">
    <property type="protein sequence ID" value="SFI80943.1"/>
    <property type="molecule type" value="Genomic_DNA"/>
</dbReference>
<dbReference type="AlphaFoldDB" id="A0A1I3L845"/>
<feature type="chain" id="PRO_5011624244" evidence="1">
    <location>
        <begin position="22"/>
        <end position="241"/>
    </location>
</feature>
<organism evidence="3 4">
    <name type="scientific">Olleya namhaensis</name>
    <dbReference type="NCBI Taxonomy" id="1144750"/>
    <lineage>
        <taxon>Bacteria</taxon>
        <taxon>Pseudomonadati</taxon>
        <taxon>Bacteroidota</taxon>
        <taxon>Flavobacteriia</taxon>
        <taxon>Flavobacteriales</taxon>
        <taxon>Flavobacteriaceae</taxon>
    </lineage>
</organism>